<feature type="compositionally biased region" description="Polar residues" evidence="1">
    <location>
        <begin position="108"/>
        <end position="118"/>
    </location>
</feature>
<feature type="region of interest" description="Disordered" evidence="1">
    <location>
        <begin position="96"/>
        <end position="118"/>
    </location>
</feature>
<comment type="caution">
    <text evidence="2">The sequence shown here is derived from an EMBL/GenBank/DDBJ whole genome shotgun (WGS) entry which is preliminary data.</text>
</comment>
<dbReference type="AlphaFoldDB" id="A0ABD2A1E1"/>
<dbReference type="EMBL" id="JAUDFV010000156">
    <property type="protein sequence ID" value="KAL2714449.1"/>
    <property type="molecule type" value="Genomic_DNA"/>
</dbReference>
<proteinExistence type="predicted"/>
<gene>
    <name evidence="2" type="ORF">V1478_015634</name>
</gene>
<sequence>MFSKGAKEEFAGCEMMRWKSGRMVGELGRGDEGGWERQVEVSLGFRETSLRRHPFPPYYYQSAVWCFPPNLPANTEQPLRARYPAMLWYNGESPELSRRHFRRDRALTPSNKLGSEQQ</sequence>
<protein>
    <submittedName>
        <fullName evidence="2">Uncharacterized protein</fullName>
    </submittedName>
</protein>
<dbReference type="Proteomes" id="UP001607302">
    <property type="component" value="Unassembled WGS sequence"/>
</dbReference>
<name>A0ABD2A1E1_VESSQ</name>
<evidence type="ECO:0000313" key="2">
    <source>
        <dbReference type="EMBL" id="KAL2714449.1"/>
    </source>
</evidence>
<evidence type="ECO:0000313" key="3">
    <source>
        <dbReference type="Proteomes" id="UP001607302"/>
    </source>
</evidence>
<organism evidence="2 3">
    <name type="scientific">Vespula squamosa</name>
    <name type="common">Southern yellow jacket</name>
    <name type="synonym">Wasp</name>
    <dbReference type="NCBI Taxonomy" id="30214"/>
    <lineage>
        <taxon>Eukaryota</taxon>
        <taxon>Metazoa</taxon>
        <taxon>Ecdysozoa</taxon>
        <taxon>Arthropoda</taxon>
        <taxon>Hexapoda</taxon>
        <taxon>Insecta</taxon>
        <taxon>Pterygota</taxon>
        <taxon>Neoptera</taxon>
        <taxon>Endopterygota</taxon>
        <taxon>Hymenoptera</taxon>
        <taxon>Apocrita</taxon>
        <taxon>Aculeata</taxon>
        <taxon>Vespoidea</taxon>
        <taxon>Vespidae</taxon>
        <taxon>Vespinae</taxon>
        <taxon>Vespula</taxon>
    </lineage>
</organism>
<evidence type="ECO:0000256" key="1">
    <source>
        <dbReference type="SAM" id="MobiDB-lite"/>
    </source>
</evidence>
<reference evidence="2 3" key="1">
    <citation type="journal article" date="2024" name="Ann. Entomol. Soc. Am.">
        <title>Genomic analyses of the southern and eastern yellowjacket wasps (Hymenoptera: Vespidae) reveal evolutionary signatures of social life.</title>
        <authorList>
            <person name="Catto M.A."/>
            <person name="Caine P.B."/>
            <person name="Orr S.E."/>
            <person name="Hunt B.G."/>
            <person name="Goodisman M.A.D."/>
        </authorList>
    </citation>
    <scope>NUCLEOTIDE SEQUENCE [LARGE SCALE GENOMIC DNA]</scope>
    <source>
        <strain evidence="2">233</strain>
        <tissue evidence="2">Head and thorax</tissue>
    </source>
</reference>
<keyword evidence="3" id="KW-1185">Reference proteome</keyword>
<accession>A0ABD2A1E1</accession>